<dbReference type="FunFam" id="2.40.30.20:FF:000003">
    <property type="entry name" value="Riboflavin synthase, alpha subunit"/>
    <property type="match status" value="1"/>
</dbReference>
<keyword evidence="7" id="KW-0686">Riboflavin biosynthesis</keyword>
<dbReference type="SUPFAM" id="SSF63380">
    <property type="entry name" value="Riboflavin synthase domain-like"/>
    <property type="match status" value="2"/>
</dbReference>
<dbReference type="RefSeq" id="WP_107725405.1">
    <property type="nucleotide sequence ID" value="NZ_PZZP01000001.1"/>
</dbReference>
<evidence type="ECO:0000259" key="12">
    <source>
        <dbReference type="PROSITE" id="PS51177"/>
    </source>
</evidence>
<dbReference type="FunFam" id="2.40.30.20:FF:000004">
    <property type="entry name" value="Riboflavin synthase, alpha subunit"/>
    <property type="match status" value="1"/>
</dbReference>
<dbReference type="NCBIfam" id="NF009566">
    <property type="entry name" value="PRK13020.1"/>
    <property type="match status" value="1"/>
</dbReference>
<dbReference type="NCBIfam" id="TIGR00187">
    <property type="entry name" value="ribE"/>
    <property type="match status" value="1"/>
</dbReference>
<dbReference type="InterPro" id="IPR023366">
    <property type="entry name" value="ATP_synth_asu-like_sf"/>
</dbReference>
<evidence type="ECO:0000256" key="1">
    <source>
        <dbReference type="ARBA" id="ARBA00000968"/>
    </source>
</evidence>
<dbReference type="PIRSF" id="PIRSF000498">
    <property type="entry name" value="Riboflavin_syn_A"/>
    <property type="match status" value="1"/>
</dbReference>
<dbReference type="NCBIfam" id="NF006767">
    <property type="entry name" value="PRK09289.1"/>
    <property type="match status" value="1"/>
</dbReference>
<keyword evidence="9" id="KW-0677">Repeat</keyword>
<name>A0A2T4Z9S1_9BACL</name>
<protein>
    <recommendedName>
        <fullName evidence="6 10">Riboflavin synthase</fullName>
        <ecNumber evidence="5 10">2.5.1.9</ecNumber>
    </recommendedName>
</protein>
<keyword evidence="8" id="KW-0808">Transferase</keyword>
<evidence type="ECO:0000256" key="11">
    <source>
        <dbReference type="PROSITE-ProRule" id="PRU00524"/>
    </source>
</evidence>
<evidence type="ECO:0000256" key="2">
    <source>
        <dbReference type="ARBA" id="ARBA00002803"/>
    </source>
</evidence>
<evidence type="ECO:0000256" key="5">
    <source>
        <dbReference type="ARBA" id="ARBA00012827"/>
    </source>
</evidence>
<dbReference type="AlphaFoldDB" id="A0A2T4Z9S1"/>
<evidence type="ECO:0000256" key="9">
    <source>
        <dbReference type="ARBA" id="ARBA00022737"/>
    </source>
</evidence>
<comment type="pathway">
    <text evidence="3">Cofactor biosynthesis; riboflavin biosynthesis; riboflavin from 2-hydroxy-3-oxobutyl phosphate and 5-amino-6-(D-ribitylamino)uracil: step 2/2.</text>
</comment>
<dbReference type="PANTHER" id="PTHR21098">
    <property type="entry name" value="RIBOFLAVIN SYNTHASE ALPHA CHAIN"/>
    <property type="match status" value="1"/>
</dbReference>
<keyword evidence="14" id="KW-1185">Reference proteome</keyword>
<evidence type="ECO:0000256" key="6">
    <source>
        <dbReference type="ARBA" id="ARBA00013950"/>
    </source>
</evidence>
<comment type="catalytic activity">
    <reaction evidence="1">
        <text>2 6,7-dimethyl-8-(1-D-ribityl)lumazine + H(+) = 5-amino-6-(D-ribitylamino)uracil + riboflavin</text>
        <dbReference type="Rhea" id="RHEA:20772"/>
        <dbReference type="ChEBI" id="CHEBI:15378"/>
        <dbReference type="ChEBI" id="CHEBI:15934"/>
        <dbReference type="ChEBI" id="CHEBI:57986"/>
        <dbReference type="ChEBI" id="CHEBI:58201"/>
        <dbReference type="EC" id="2.5.1.9"/>
    </reaction>
</comment>
<comment type="subunit">
    <text evidence="4">Homotrimer.</text>
</comment>
<reference evidence="13 14" key="1">
    <citation type="submission" date="2018-04" db="EMBL/GenBank/DDBJ databases">
        <title>Genomic Encyclopedia of Archaeal and Bacterial Type Strains, Phase II (KMG-II): from individual species to whole genera.</title>
        <authorList>
            <person name="Goeker M."/>
        </authorList>
    </citation>
    <scope>NUCLEOTIDE SEQUENCE [LARGE SCALE GENOMIC DNA]</scope>
    <source>
        <strain evidence="13 14">DSM 45169</strain>
    </source>
</reference>
<feature type="domain" description="Lumazine-binding" evidence="12">
    <location>
        <begin position="1"/>
        <end position="96"/>
    </location>
</feature>
<evidence type="ECO:0000313" key="13">
    <source>
        <dbReference type="EMBL" id="PTM58627.1"/>
    </source>
</evidence>
<evidence type="ECO:0000256" key="3">
    <source>
        <dbReference type="ARBA" id="ARBA00004887"/>
    </source>
</evidence>
<comment type="function">
    <text evidence="2">Catalyzes the dismutation of two molecules of 6,7-dimethyl-8-ribityllumazine, resulting in the formation of riboflavin and 5-amino-6-(D-ribitylamino)uracil.</text>
</comment>
<evidence type="ECO:0000313" key="14">
    <source>
        <dbReference type="Proteomes" id="UP000241639"/>
    </source>
</evidence>
<proteinExistence type="predicted"/>
<dbReference type="CDD" id="cd00402">
    <property type="entry name" value="Riboflavin_synthase_like"/>
    <property type="match status" value="1"/>
</dbReference>
<comment type="caution">
    <text evidence="13">The sequence shown here is derived from an EMBL/GenBank/DDBJ whole genome shotgun (WGS) entry which is preliminary data.</text>
</comment>
<gene>
    <name evidence="13" type="ORF">C8J48_1212</name>
</gene>
<dbReference type="PANTHER" id="PTHR21098:SF12">
    <property type="entry name" value="RIBOFLAVIN SYNTHASE"/>
    <property type="match status" value="1"/>
</dbReference>
<feature type="repeat" description="Lumazine-binding" evidence="11">
    <location>
        <begin position="97"/>
        <end position="193"/>
    </location>
</feature>
<evidence type="ECO:0000256" key="4">
    <source>
        <dbReference type="ARBA" id="ARBA00011233"/>
    </source>
</evidence>
<sequence length="212" mass="23128">MFTGLIEEVGRVRSIDGNSRAMQLIISAQQVLTDTTIGDSIAVNGVCLTVTRLGKEEFEADVMPETMDKTSLRRLRPGSPVNLERALAAGERFGGHFVQGHVDGVGRIRTRTPVENAVLFEVEVPETLTQWMVDKGSVVVNGISLTLVTVTPRSFTVSIIPHTLTHTQLQNARPGDEVNIECDMIGKYVAKLLQKQQGDSMSEVLKQAGLTE</sequence>
<dbReference type="EMBL" id="PZZP01000001">
    <property type="protein sequence ID" value="PTM58627.1"/>
    <property type="molecule type" value="Genomic_DNA"/>
</dbReference>
<dbReference type="GO" id="GO:0004746">
    <property type="term" value="F:riboflavin synthase activity"/>
    <property type="evidence" value="ECO:0007669"/>
    <property type="project" value="UniProtKB-UniRule"/>
</dbReference>
<accession>A0A2T4Z9S1</accession>
<feature type="domain" description="Lumazine-binding" evidence="12">
    <location>
        <begin position="97"/>
        <end position="193"/>
    </location>
</feature>
<dbReference type="InterPro" id="IPR001783">
    <property type="entry name" value="Lumazine-bd"/>
</dbReference>
<evidence type="ECO:0000256" key="8">
    <source>
        <dbReference type="ARBA" id="ARBA00022679"/>
    </source>
</evidence>
<dbReference type="PROSITE" id="PS51177">
    <property type="entry name" value="LUMAZINE_BIND"/>
    <property type="match status" value="2"/>
</dbReference>
<dbReference type="Proteomes" id="UP000241639">
    <property type="component" value="Unassembled WGS sequence"/>
</dbReference>
<evidence type="ECO:0000256" key="10">
    <source>
        <dbReference type="NCBIfam" id="TIGR00187"/>
    </source>
</evidence>
<evidence type="ECO:0000256" key="7">
    <source>
        <dbReference type="ARBA" id="ARBA00022619"/>
    </source>
</evidence>
<dbReference type="GO" id="GO:0009231">
    <property type="term" value="P:riboflavin biosynthetic process"/>
    <property type="evidence" value="ECO:0007669"/>
    <property type="project" value="UniProtKB-KW"/>
</dbReference>
<dbReference type="Pfam" id="PF00677">
    <property type="entry name" value="Lum_binding"/>
    <property type="match status" value="2"/>
</dbReference>
<dbReference type="InterPro" id="IPR017938">
    <property type="entry name" value="Riboflavin_synthase-like_b-brl"/>
</dbReference>
<dbReference type="Gene3D" id="2.40.30.20">
    <property type="match status" value="2"/>
</dbReference>
<dbReference type="EC" id="2.5.1.9" evidence="5 10"/>
<dbReference type="OrthoDB" id="9788537at2"/>
<organism evidence="13 14">
    <name type="scientific">Desmospora activa DSM 45169</name>
    <dbReference type="NCBI Taxonomy" id="1121389"/>
    <lineage>
        <taxon>Bacteria</taxon>
        <taxon>Bacillati</taxon>
        <taxon>Bacillota</taxon>
        <taxon>Bacilli</taxon>
        <taxon>Bacillales</taxon>
        <taxon>Thermoactinomycetaceae</taxon>
        <taxon>Desmospora</taxon>
    </lineage>
</organism>
<feature type="repeat" description="Lumazine-binding" evidence="11">
    <location>
        <begin position="1"/>
        <end position="96"/>
    </location>
</feature>
<dbReference type="InterPro" id="IPR026017">
    <property type="entry name" value="Lumazine-bd_dom"/>
</dbReference>